<sequence>MEPSVTFLDQQTIHDEGGKDKDKKEDSDIYRGKPPPPLQPTKAASISSLSSLSPSSSSSFLASGRLGAIAAVVERAITRWARANWSTSSLSSESSVSTSKSSFRTANKSSSRRRRRRSSVADLTRAEQSEREVVARRRARKERRHVSREFCLYLPQSYTFLQPPSAAGSPLRPDEQRVLRTTSLPPILSQLDAVLKQSTKARRPRHRPRIQKTHTMPLSPAFFPQQDYMLPSIDETTRIPSEPNWYNARKKGKQRDLPNLPRPQQAWWLDVASPTWEDMRAIGKLLHLHPLTLEDILQQEPREKLELFPKLGYSFLVLRAIESQSIHEKFNVFNDRSNDDGHVDEVYVYLVVFREGICSFHFSDISEHIQRVRNKVLATEQTISMSSASWIAHGILDSVVDAFFPFVEEMEEEIVAVENIVFSAGEGQATGEASQQTRNTTLRPDKKRDDEKPAFLLPNIDEKKTSQKDAASVKTSKTHFSLPRPTFALSFRRFKRTVRAFSSSLLSKRDTFTNTPANSMSEILRRMARTKRLVTSLGRALMSKSEVVARLQKRLFTTSDGELVQVGKSGDEVELAMYLGDVQDHIITLQQSLAHYERILSQLHPTYLSNLRLNLSRGRSSSDKAVFILATVSMSVLPPQIFIGLFSTNVTIPTNLPDGPFHLFGIIIVSISVILCLYGCLVWHWWRQSKRKLKKSL</sequence>
<accession>A0A4S4LWR3</accession>
<dbReference type="EMBL" id="SGPL01000141">
    <property type="protein sequence ID" value="THH16825.1"/>
    <property type="molecule type" value="Genomic_DNA"/>
</dbReference>
<dbReference type="PANTHER" id="PTHR21535:SF90">
    <property type="entry name" value="CORA METAL ION TRANSPORTER"/>
    <property type="match status" value="1"/>
</dbReference>
<evidence type="ECO:0000313" key="4">
    <source>
        <dbReference type="Proteomes" id="UP000310158"/>
    </source>
</evidence>
<feature type="region of interest" description="Disordered" evidence="1">
    <location>
        <begin position="427"/>
        <end position="472"/>
    </location>
</feature>
<feature type="compositionally biased region" description="Polar residues" evidence="1">
    <location>
        <begin position="431"/>
        <end position="442"/>
    </location>
</feature>
<feature type="transmembrane region" description="Helical" evidence="2">
    <location>
        <begin position="663"/>
        <end position="686"/>
    </location>
</feature>
<dbReference type="GO" id="GO:0010961">
    <property type="term" value="P:intracellular magnesium ion homeostasis"/>
    <property type="evidence" value="ECO:0007669"/>
    <property type="project" value="TreeGrafter"/>
</dbReference>
<feature type="region of interest" description="Disordered" evidence="1">
    <location>
        <begin position="91"/>
        <end position="131"/>
    </location>
</feature>
<keyword evidence="2" id="KW-1133">Transmembrane helix</keyword>
<name>A0A4S4LWR3_9AGAM</name>
<feature type="compositionally biased region" description="Low complexity" evidence="1">
    <location>
        <begin position="43"/>
        <end position="55"/>
    </location>
</feature>
<dbReference type="InterPro" id="IPR045861">
    <property type="entry name" value="CorA_cytoplasmic_dom"/>
</dbReference>
<feature type="compositionally biased region" description="Low complexity" evidence="1">
    <location>
        <begin position="91"/>
        <end position="102"/>
    </location>
</feature>
<comment type="caution">
    <text evidence="3">The sequence shown here is derived from an EMBL/GenBank/DDBJ whole genome shotgun (WGS) entry which is preliminary data.</text>
</comment>
<feature type="compositionally biased region" description="Basic and acidic residues" evidence="1">
    <location>
        <begin position="12"/>
        <end position="31"/>
    </location>
</feature>
<dbReference type="OrthoDB" id="29879at2759"/>
<feature type="region of interest" description="Disordered" evidence="1">
    <location>
        <begin position="1"/>
        <end position="55"/>
    </location>
</feature>
<dbReference type="InterPro" id="IPR002523">
    <property type="entry name" value="MgTranspt_CorA/ZnTranspt_ZntB"/>
</dbReference>
<keyword evidence="4" id="KW-1185">Reference proteome</keyword>
<keyword evidence="2" id="KW-0472">Membrane</keyword>
<dbReference type="GO" id="GO:0015095">
    <property type="term" value="F:magnesium ion transmembrane transporter activity"/>
    <property type="evidence" value="ECO:0007669"/>
    <property type="project" value="InterPro"/>
</dbReference>
<evidence type="ECO:0000256" key="2">
    <source>
        <dbReference type="SAM" id="Phobius"/>
    </source>
</evidence>
<dbReference type="Pfam" id="PF01544">
    <property type="entry name" value="CorA"/>
    <property type="match status" value="2"/>
</dbReference>
<dbReference type="Gene3D" id="1.20.58.340">
    <property type="entry name" value="Magnesium transport protein CorA, transmembrane region"/>
    <property type="match status" value="2"/>
</dbReference>
<proteinExistence type="predicted"/>
<dbReference type="GO" id="GO:0016020">
    <property type="term" value="C:membrane"/>
    <property type="evidence" value="ECO:0007669"/>
    <property type="project" value="InterPro"/>
</dbReference>
<evidence type="ECO:0000313" key="3">
    <source>
        <dbReference type="EMBL" id="THH16825.1"/>
    </source>
</evidence>
<gene>
    <name evidence="3" type="ORF">EW146_g3876</name>
</gene>
<evidence type="ECO:0000256" key="1">
    <source>
        <dbReference type="SAM" id="MobiDB-lite"/>
    </source>
</evidence>
<dbReference type="Gene3D" id="3.30.460.20">
    <property type="entry name" value="CorA soluble domain-like"/>
    <property type="match status" value="1"/>
</dbReference>
<keyword evidence="2" id="KW-0812">Transmembrane</keyword>
<dbReference type="Proteomes" id="UP000310158">
    <property type="component" value="Unassembled WGS sequence"/>
</dbReference>
<organism evidence="3 4">
    <name type="scientific">Bondarzewia mesenterica</name>
    <dbReference type="NCBI Taxonomy" id="1095465"/>
    <lineage>
        <taxon>Eukaryota</taxon>
        <taxon>Fungi</taxon>
        <taxon>Dikarya</taxon>
        <taxon>Basidiomycota</taxon>
        <taxon>Agaricomycotina</taxon>
        <taxon>Agaricomycetes</taxon>
        <taxon>Russulales</taxon>
        <taxon>Bondarzewiaceae</taxon>
        <taxon>Bondarzewia</taxon>
    </lineage>
</organism>
<dbReference type="SUPFAM" id="SSF143865">
    <property type="entry name" value="CorA soluble domain-like"/>
    <property type="match status" value="1"/>
</dbReference>
<protein>
    <submittedName>
        <fullName evidence="3">Uncharacterized protein</fullName>
    </submittedName>
</protein>
<dbReference type="PANTHER" id="PTHR21535">
    <property type="entry name" value="MAGNESIUM AND COBALT TRANSPORT PROTEIN/MITOCHONDRIAL IMPORT INNER MEMBRANE TRANSLOCASE SUBUNIT TIM8"/>
    <property type="match status" value="1"/>
</dbReference>
<dbReference type="CDD" id="cd12829">
    <property type="entry name" value="Alr1p-like"/>
    <property type="match status" value="1"/>
</dbReference>
<dbReference type="InterPro" id="IPR044089">
    <property type="entry name" value="Alr1-like"/>
</dbReference>
<feature type="compositionally biased region" description="Basic and acidic residues" evidence="1">
    <location>
        <begin position="443"/>
        <end position="453"/>
    </location>
</feature>
<reference evidence="3 4" key="1">
    <citation type="submission" date="2019-02" db="EMBL/GenBank/DDBJ databases">
        <title>Genome sequencing of the rare red list fungi Bondarzewia mesenterica.</title>
        <authorList>
            <person name="Buettner E."/>
            <person name="Kellner H."/>
        </authorList>
    </citation>
    <scope>NUCLEOTIDE SEQUENCE [LARGE SCALE GENOMIC DNA]</scope>
    <source>
        <strain evidence="3 4">DSM 108281</strain>
    </source>
</reference>
<dbReference type="AlphaFoldDB" id="A0A4S4LWR3"/>